<dbReference type="AlphaFoldDB" id="A0A1L7XC45"/>
<accession>A0A1L7XC45</accession>
<evidence type="ECO:0000313" key="3">
    <source>
        <dbReference type="Proteomes" id="UP000184330"/>
    </source>
</evidence>
<dbReference type="SUPFAM" id="SSF56112">
    <property type="entry name" value="Protein kinase-like (PK-like)"/>
    <property type="match status" value="1"/>
</dbReference>
<dbReference type="OrthoDB" id="3600004at2759"/>
<dbReference type="EMBL" id="FJOG01000021">
    <property type="protein sequence ID" value="CZR62592.1"/>
    <property type="molecule type" value="Genomic_DNA"/>
</dbReference>
<proteinExistence type="predicted"/>
<dbReference type="PANTHER" id="PTHR24148:SF73">
    <property type="entry name" value="HET DOMAIN PROTEIN (AFU_ORTHOLOGUE AFUA_8G01020)"/>
    <property type="match status" value="1"/>
</dbReference>
<name>A0A1L7XC45_9HELO</name>
<dbReference type="STRING" id="576137.A0A1L7XC45"/>
<dbReference type="Pfam" id="PF06985">
    <property type="entry name" value="HET"/>
    <property type="match status" value="1"/>
</dbReference>
<organism evidence="2 3">
    <name type="scientific">Phialocephala subalpina</name>
    <dbReference type="NCBI Taxonomy" id="576137"/>
    <lineage>
        <taxon>Eukaryota</taxon>
        <taxon>Fungi</taxon>
        <taxon>Dikarya</taxon>
        <taxon>Ascomycota</taxon>
        <taxon>Pezizomycotina</taxon>
        <taxon>Leotiomycetes</taxon>
        <taxon>Helotiales</taxon>
        <taxon>Mollisiaceae</taxon>
        <taxon>Phialocephala</taxon>
        <taxon>Phialocephala fortinii species complex</taxon>
    </lineage>
</organism>
<evidence type="ECO:0000313" key="2">
    <source>
        <dbReference type="EMBL" id="CZR62592.1"/>
    </source>
</evidence>
<evidence type="ECO:0000259" key="1">
    <source>
        <dbReference type="Pfam" id="PF06985"/>
    </source>
</evidence>
<dbReference type="InterPro" id="IPR052895">
    <property type="entry name" value="HetReg/Transcr_Mod"/>
</dbReference>
<dbReference type="InterPro" id="IPR011009">
    <property type="entry name" value="Kinase-like_dom_sf"/>
</dbReference>
<reference evidence="2 3" key="1">
    <citation type="submission" date="2016-03" db="EMBL/GenBank/DDBJ databases">
        <authorList>
            <person name="Ploux O."/>
        </authorList>
    </citation>
    <scope>NUCLEOTIDE SEQUENCE [LARGE SCALE GENOMIC DNA]</scope>
    <source>
        <strain evidence="2 3">UAMH 11012</strain>
    </source>
</reference>
<dbReference type="PANTHER" id="PTHR24148">
    <property type="entry name" value="ANKYRIN REPEAT DOMAIN-CONTAINING PROTEIN 39 HOMOLOG-RELATED"/>
    <property type="match status" value="1"/>
</dbReference>
<dbReference type="InterPro" id="IPR010730">
    <property type="entry name" value="HET"/>
</dbReference>
<dbReference type="Gene3D" id="1.10.510.10">
    <property type="entry name" value="Transferase(Phosphotransferase) domain 1"/>
    <property type="match status" value="1"/>
</dbReference>
<gene>
    <name evidence="2" type="ORF">PAC_12489</name>
</gene>
<sequence>MLQYEPLETENSIRVVVLNCGSRGDPIECYLRQIRLGDQAAEYEALSYEWQPPGSDTAKFNISIDGTVVAIRRNLYDALRHLRHETQGRVLWIDAPCINQSELKERNHQVYMIGKIYSRAIRVLAWTGLADKDSDVAFDFIANARRRIERHTDYFKQFSMYVPTQLKFPGRHPTEDAVYIDLSPCGCASDSFWVEGFQFRAFLSWNFRSYWLRLWIIQELYLSRDLWIYAYPQCFSDIVWKPTATKIDNTYLHGYDDETDALLEAMPKISENEATLLYDLLSKIIVYDPQKRLSAREMLSHPWFHMDGQTMTREWRTDSEGLE</sequence>
<protein>
    <recommendedName>
        <fullName evidence="1">Heterokaryon incompatibility domain-containing protein</fullName>
    </recommendedName>
</protein>
<keyword evidence="3" id="KW-1185">Reference proteome</keyword>
<dbReference type="Proteomes" id="UP000184330">
    <property type="component" value="Unassembled WGS sequence"/>
</dbReference>
<feature type="domain" description="Heterokaryon incompatibility" evidence="1">
    <location>
        <begin position="43"/>
        <end position="219"/>
    </location>
</feature>